<comment type="caution">
    <text evidence="3">The sequence shown here is derived from an EMBL/GenBank/DDBJ whole genome shotgun (WGS) entry which is preliminary data.</text>
</comment>
<evidence type="ECO:0000256" key="1">
    <source>
        <dbReference type="SAM" id="MobiDB-lite"/>
    </source>
</evidence>
<name>A0A818SU90_9BILA</name>
<feature type="compositionally biased region" description="Polar residues" evidence="1">
    <location>
        <begin position="19"/>
        <end position="29"/>
    </location>
</feature>
<reference evidence="3" key="1">
    <citation type="submission" date="2021-02" db="EMBL/GenBank/DDBJ databases">
        <authorList>
            <person name="Nowell W R."/>
        </authorList>
    </citation>
    <scope>NUCLEOTIDE SEQUENCE</scope>
</reference>
<evidence type="ECO:0000313" key="2">
    <source>
        <dbReference type="EMBL" id="CAF0950466.1"/>
    </source>
</evidence>
<organism evidence="3 4">
    <name type="scientific">Adineta steineri</name>
    <dbReference type="NCBI Taxonomy" id="433720"/>
    <lineage>
        <taxon>Eukaryota</taxon>
        <taxon>Metazoa</taxon>
        <taxon>Spiralia</taxon>
        <taxon>Gnathifera</taxon>
        <taxon>Rotifera</taxon>
        <taxon>Eurotatoria</taxon>
        <taxon>Bdelloidea</taxon>
        <taxon>Adinetida</taxon>
        <taxon>Adinetidae</taxon>
        <taxon>Adineta</taxon>
    </lineage>
</organism>
<feature type="compositionally biased region" description="Polar residues" evidence="1">
    <location>
        <begin position="69"/>
        <end position="78"/>
    </location>
</feature>
<dbReference type="Proteomes" id="UP000663868">
    <property type="component" value="Unassembled WGS sequence"/>
</dbReference>
<feature type="region of interest" description="Disordered" evidence="1">
    <location>
        <begin position="55"/>
        <end position="78"/>
    </location>
</feature>
<proteinExistence type="predicted"/>
<evidence type="ECO:0000313" key="4">
    <source>
        <dbReference type="Proteomes" id="UP000663868"/>
    </source>
</evidence>
<feature type="compositionally biased region" description="Basic and acidic residues" evidence="1">
    <location>
        <begin position="55"/>
        <end position="66"/>
    </location>
</feature>
<dbReference type="EMBL" id="CAJNOE010000127">
    <property type="protein sequence ID" value="CAF0950466.1"/>
    <property type="molecule type" value="Genomic_DNA"/>
</dbReference>
<dbReference type="AlphaFoldDB" id="A0A818SU90"/>
<sequence>MGPHVHTKSSDAIPKNEPGQKQQTETGQVKIQVEGKKPVYWNDLFTANIFSHRVEDDSTSSVKDETENNEASSSMRSLRSKFQSLATTDKPKSVCATTMDTEVLSIQYARIKKQIEGCINKHYQGGTAIDYMCNSEEEVDINELLASLQKLRATPNSGKLLRTLYGRHLPQPRFLTVQDFDDGSLVHKGLTNEPVVYAVTICIPRRIYNCIKKDPKLRKRKVVRTAWIDYMKFAHLRDRIGETSNFKNRVEGYNYTDGGGQLGSIFCYLRQKAREPTTGHFPDWVKVWPIPSGKGMEDLDKRIQMETLCSFLLGRVGNSGYNFVGRIGNHNVEGMQASGLRTIEGRIKVKPREDGLDRDAYQQGAATKYGNDSPEAIAEINAFVNRRKLAKNSGYIASKTFQYR</sequence>
<dbReference type="Proteomes" id="UP000663860">
    <property type="component" value="Unassembled WGS sequence"/>
</dbReference>
<gene>
    <name evidence="2" type="ORF">IZO911_LOCUS14967</name>
    <name evidence="3" type="ORF">KXQ929_LOCUS9168</name>
</gene>
<evidence type="ECO:0000313" key="3">
    <source>
        <dbReference type="EMBL" id="CAF3673638.1"/>
    </source>
</evidence>
<accession>A0A818SU90</accession>
<protein>
    <submittedName>
        <fullName evidence="3">Uncharacterized protein</fullName>
    </submittedName>
</protein>
<dbReference type="EMBL" id="CAJOBB010000410">
    <property type="protein sequence ID" value="CAF3673638.1"/>
    <property type="molecule type" value="Genomic_DNA"/>
</dbReference>
<feature type="region of interest" description="Disordered" evidence="1">
    <location>
        <begin position="1"/>
        <end position="31"/>
    </location>
</feature>